<dbReference type="Gene3D" id="2.40.128.20">
    <property type="match status" value="1"/>
</dbReference>
<comment type="caution">
    <text evidence="1">Lacks the conserved His residue that binds heme iron in the nitrobindin family.</text>
</comment>
<dbReference type="InterPro" id="IPR045165">
    <property type="entry name" value="Nitrobindin"/>
</dbReference>
<dbReference type="SUPFAM" id="SSF50814">
    <property type="entry name" value="Lipocalins"/>
    <property type="match status" value="1"/>
</dbReference>
<gene>
    <name evidence="3" type="ORF">GGQ54_002096</name>
</gene>
<evidence type="ECO:0000313" key="3">
    <source>
        <dbReference type="EMBL" id="NYI71536.1"/>
    </source>
</evidence>
<organism evidence="3 4">
    <name type="scientific">Naumannella cuiyingiana</name>
    <dbReference type="NCBI Taxonomy" id="1347891"/>
    <lineage>
        <taxon>Bacteria</taxon>
        <taxon>Bacillati</taxon>
        <taxon>Actinomycetota</taxon>
        <taxon>Actinomycetes</taxon>
        <taxon>Propionibacteriales</taxon>
        <taxon>Propionibacteriaceae</taxon>
        <taxon>Naumannella</taxon>
    </lineage>
</organism>
<dbReference type="InterPro" id="IPR014878">
    <property type="entry name" value="THAP4-like_heme-bd"/>
</dbReference>
<evidence type="ECO:0000313" key="4">
    <source>
        <dbReference type="Proteomes" id="UP000527616"/>
    </source>
</evidence>
<dbReference type="PANTHER" id="PTHR15854">
    <property type="entry name" value="THAP4 PROTEIN"/>
    <property type="match status" value="1"/>
</dbReference>
<protein>
    <recommendedName>
        <fullName evidence="1">Ferric nitrobindin-like protein</fullName>
    </recommendedName>
</protein>
<dbReference type="AlphaFoldDB" id="A0A7Z0DA27"/>
<comment type="caution">
    <text evidence="3">The sequence shown here is derived from an EMBL/GenBank/DDBJ whole genome shotgun (WGS) entry which is preliminary data.</text>
</comment>
<evidence type="ECO:0000259" key="2">
    <source>
        <dbReference type="Pfam" id="PF08768"/>
    </source>
</evidence>
<dbReference type="RefSeq" id="WP_179445347.1">
    <property type="nucleotide sequence ID" value="NZ_JACBZS010000001.1"/>
</dbReference>
<dbReference type="Proteomes" id="UP000527616">
    <property type="component" value="Unassembled WGS sequence"/>
</dbReference>
<dbReference type="InterPro" id="IPR022939">
    <property type="entry name" value="Nb(III)_bact/plant"/>
</dbReference>
<feature type="domain" description="THAP4-like heme-binding" evidence="2">
    <location>
        <begin position="12"/>
        <end position="163"/>
    </location>
</feature>
<dbReference type="Pfam" id="PF08768">
    <property type="entry name" value="THAP4_heme-bd"/>
    <property type="match status" value="1"/>
</dbReference>
<reference evidence="3 4" key="1">
    <citation type="submission" date="2020-07" db="EMBL/GenBank/DDBJ databases">
        <title>Sequencing the genomes of 1000 actinobacteria strains.</title>
        <authorList>
            <person name="Klenk H.-P."/>
        </authorList>
    </citation>
    <scope>NUCLEOTIDE SEQUENCE [LARGE SCALE GENOMIC DNA]</scope>
    <source>
        <strain evidence="3 4">DSM 103164</strain>
    </source>
</reference>
<proteinExistence type="inferred from homology"/>
<comment type="similarity">
    <text evidence="1">Belongs to the nitrobindin family.</text>
</comment>
<evidence type="ECO:0000256" key="1">
    <source>
        <dbReference type="HAMAP-Rule" id="MF_01297"/>
    </source>
</evidence>
<comment type="caution">
    <text evidence="1">Lacks conserved residue(s) required for the propagation of feature annotation.</text>
</comment>
<dbReference type="PANTHER" id="PTHR15854:SF4">
    <property type="entry name" value="PEROXYNITRITE ISOMERASE THAP4"/>
    <property type="match status" value="1"/>
</dbReference>
<dbReference type="EMBL" id="JACBZS010000001">
    <property type="protein sequence ID" value="NYI71536.1"/>
    <property type="molecule type" value="Genomic_DNA"/>
</dbReference>
<accession>A0A7Z0DA27</accession>
<dbReference type="HAMAP" id="MF_01297">
    <property type="entry name" value="nitrobindin"/>
    <property type="match status" value="1"/>
</dbReference>
<name>A0A7Z0DA27_9ACTN</name>
<dbReference type="InterPro" id="IPR012674">
    <property type="entry name" value="Calycin"/>
</dbReference>
<sequence length="166" mass="18578">MPFEIPDNLNPDLMPLAWLIGRWEGTGKGTWPGTGDFEYGQQVDISHNGGDYLHYLSQTFETDDEGKAVRPLSMETGFWLPGGNGNVDLVLAHPQGYAEIWYGKVDGAKIELATDAVMRTQDAEPVTGGSRLYGNVENDLLWTWDKATTEVPLQAYMWARLQRRSN</sequence>
<dbReference type="CDD" id="cd07828">
    <property type="entry name" value="lipocalin_heme-bd-THAP4-like"/>
    <property type="match status" value="1"/>
</dbReference>
<feature type="short sequence motif" description="GXWXGXG" evidence="1">
    <location>
        <begin position="21"/>
        <end position="27"/>
    </location>
</feature>
<keyword evidence="4" id="KW-1185">Reference proteome</keyword>